<reference evidence="2" key="1">
    <citation type="submission" date="2021-01" db="EMBL/GenBank/DDBJ databases">
        <title>Modified the classification status of verrucomicrobia.</title>
        <authorList>
            <person name="Feng X."/>
        </authorList>
    </citation>
    <scope>NUCLEOTIDE SEQUENCE</scope>
    <source>
        <strain evidence="2">KCTC 22201</strain>
    </source>
</reference>
<feature type="region of interest" description="Disordered" evidence="1">
    <location>
        <begin position="48"/>
        <end position="109"/>
    </location>
</feature>
<dbReference type="RefSeq" id="WP_200282557.1">
    <property type="nucleotide sequence ID" value="NZ_JAENII010000015.1"/>
</dbReference>
<evidence type="ECO:0000313" key="3">
    <source>
        <dbReference type="Proteomes" id="UP000658278"/>
    </source>
</evidence>
<feature type="compositionally biased region" description="Low complexity" evidence="1">
    <location>
        <begin position="78"/>
        <end position="87"/>
    </location>
</feature>
<sequence>MKPAVTISLVVVAVLTTVVIEEIRIKQLRAEVLRLRQIPTDQPVKITPDDILAKETPLPGKKPLAPVDPTEVTEKPDSTATTDTPAASPTPAPTGLPGTRNVPADYPEPSEERIKEVALGAYSDLHYDLGLNNQERVYLDDLLGDRLAKQQQFAQAWVGADEADRAAIEEQMAAHRAESDEALKTFFGRDADYQAFVTYHAMQPERTMLSQLIPMMDQQGVSLELADEQKLIAAMYEARMAAKGIDWNSTDALKAVVAGDAKARFDKEWTARNEFLADILPDFLDEKTIEVLTESRKQLKETIIESLDSAIEAINGSPEAGDE</sequence>
<name>A0A934RDP2_9BACT</name>
<accession>A0A934RDP2</accession>
<organism evidence="2 3">
    <name type="scientific">Haloferula rosea</name>
    <dbReference type="NCBI Taxonomy" id="490093"/>
    <lineage>
        <taxon>Bacteria</taxon>
        <taxon>Pseudomonadati</taxon>
        <taxon>Verrucomicrobiota</taxon>
        <taxon>Verrucomicrobiia</taxon>
        <taxon>Verrucomicrobiales</taxon>
        <taxon>Verrucomicrobiaceae</taxon>
        <taxon>Haloferula</taxon>
    </lineage>
</organism>
<proteinExistence type="predicted"/>
<comment type="caution">
    <text evidence="2">The sequence shown here is derived from an EMBL/GenBank/DDBJ whole genome shotgun (WGS) entry which is preliminary data.</text>
</comment>
<dbReference type="Proteomes" id="UP000658278">
    <property type="component" value="Unassembled WGS sequence"/>
</dbReference>
<keyword evidence="3" id="KW-1185">Reference proteome</keyword>
<evidence type="ECO:0000256" key="1">
    <source>
        <dbReference type="SAM" id="MobiDB-lite"/>
    </source>
</evidence>
<protein>
    <submittedName>
        <fullName evidence="2">Uncharacterized protein</fullName>
    </submittedName>
</protein>
<dbReference type="AlphaFoldDB" id="A0A934RDP2"/>
<evidence type="ECO:0000313" key="2">
    <source>
        <dbReference type="EMBL" id="MBK1828670.1"/>
    </source>
</evidence>
<gene>
    <name evidence="2" type="ORF">JIN81_16675</name>
</gene>
<dbReference type="EMBL" id="JAENII010000015">
    <property type="protein sequence ID" value="MBK1828670.1"/>
    <property type="molecule type" value="Genomic_DNA"/>
</dbReference>